<proteinExistence type="predicted"/>
<dbReference type="OrthoDB" id="5022336at2759"/>
<dbReference type="GeneID" id="59284994"/>
<comment type="caution">
    <text evidence="1">The sequence shown here is derived from an EMBL/GenBank/DDBJ whole genome shotgun (WGS) entry which is preliminary data.</text>
</comment>
<gene>
    <name evidence="1" type="ORF">HO173_003326</name>
</gene>
<keyword evidence="2" id="KW-1185">Reference proteome</keyword>
<name>A0A8H6G1J3_9LECA</name>
<protein>
    <submittedName>
        <fullName evidence="1">Uncharacterized protein</fullName>
    </submittedName>
</protein>
<dbReference type="RefSeq" id="XP_037168118.1">
    <property type="nucleotide sequence ID" value="XM_037305253.1"/>
</dbReference>
<organism evidence="1 2">
    <name type="scientific">Letharia columbiana</name>
    <dbReference type="NCBI Taxonomy" id="112416"/>
    <lineage>
        <taxon>Eukaryota</taxon>
        <taxon>Fungi</taxon>
        <taxon>Dikarya</taxon>
        <taxon>Ascomycota</taxon>
        <taxon>Pezizomycotina</taxon>
        <taxon>Lecanoromycetes</taxon>
        <taxon>OSLEUM clade</taxon>
        <taxon>Lecanoromycetidae</taxon>
        <taxon>Lecanorales</taxon>
        <taxon>Lecanorineae</taxon>
        <taxon>Parmeliaceae</taxon>
        <taxon>Letharia</taxon>
    </lineage>
</organism>
<accession>A0A8H6G1J3</accession>
<dbReference type="AlphaFoldDB" id="A0A8H6G1J3"/>
<evidence type="ECO:0000313" key="1">
    <source>
        <dbReference type="EMBL" id="KAF6238819.1"/>
    </source>
</evidence>
<evidence type="ECO:0000313" key="2">
    <source>
        <dbReference type="Proteomes" id="UP000578531"/>
    </source>
</evidence>
<sequence length="367" mass="41593">MLNNLLPFTGTTKLKAYITIFQRLGYSGRQLTETNYDNEDPQAILDAIAKYYKPKGSGLYTELIRQLLSITLTSEGGVRQYEKDFRKITAEIASLHKSLALPEPFLIQLFLIGLGDSFNIFVTTYIQTHELYDDKAVKFDEVIYTAVNKKTRLLSSKDGDIAIYTARNGSDKGKGKQSARHHKTGGSEANRETCFLCKAAGRKFRHPPAKCWTKFSYLKPEKFMSDEEKKKKAQIAAINFNNVGEGPSTKRKRIEEALFNASALGEDEYFNANYAFLEELDSTMYYMDLSPDDFNILDTADNEEVINLIAVDSSLEHNLIATDSADLYSHIVIDSSYSRYSFANRSMFITYEKIYSRPIRGIEGSQV</sequence>
<reference evidence="1 2" key="1">
    <citation type="journal article" date="2020" name="Genomics">
        <title>Complete, high-quality genomes from long-read metagenomic sequencing of two wolf lichen thalli reveals enigmatic genome architecture.</title>
        <authorList>
            <person name="McKenzie S.K."/>
            <person name="Walston R.F."/>
            <person name="Allen J.L."/>
        </authorList>
    </citation>
    <scope>NUCLEOTIDE SEQUENCE [LARGE SCALE GENOMIC DNA]</scope>
    <source>
        <strain evidence="1">WasteWater2</strain>
    </source>
</reference>
<dbReference type="EMBL" id="JACCJC010000008">
    <property type="protein sequence ID" value="KAF6238819.1"/>
    <property type="molecule type" value="Genomic_DNA"/>
</dbReference>
<dbReference type="Proteomes" id="UP000578531">
    <property type="component" value="Unassembled WGS sequence"/>
</dbReference>